<dbReference type="CDD" id="cd02964">
    <property type="entry name" value="TryX_like_family"/>
    <property type="match status" value="1"/>
</dbReference>
<accession>A0AAV4VBY2</accession>
<gene>
    <name evidence="2" type="primary">At1g60420</name>
    <name evidence="2" type="ORF">CDAR_218571</name>
</gene>
<comment type="caution">
    <text evidence="2">The sequence shown here is derived from an EMBL/GenBank/DDBJ whole genome shotgun (WGS) entry which is preliminary data.</text>
</comment>
<dbReference type="Pfam" id="PF13905">
    <property type="entry name" value="Thioredoxin_8"/>
    <property type="match status" value="1"/>
</dbReference>
<dbReference type="SUPFAM" id="SSF52833">
    <property type="entry name" value="Thioredoxin-like"/>
    <property type="match status" value="1"/>
</dbReference>
<evidence type="ECO:0000313" key="3">
    <source>
        <dbReference type="Proteomes" id="UP001054837"/>
    </source>
</evidence>
<dbReference type="EMBL" id="BPLQ01012779">
    <property type="protein sequence ID" value="GIY67807.1"/>
    <property type="molecule type" value="Genomic_DNA"/>
</dbReference>
<feature type="domain" description="Thioredoxin" evidence="1">
    <location>
        <begin position="74"/>
        <end position="227"/>
    </location>
</feature>
<dbReference type="Gene3D" id="3.40.30.10">
    <property type="entry name" value="Glutaredoxin"/>
    <property type="match status" value="1"/>
</dbReference>
<name>A0AAV4VBY2_9ARAC</name>
<dbReference type="InterPro" id="IPR036249">
    <property type="entry name" value="Thioredoxin-like_sf"/>
</dbReference>
<reference evidence="2 3" key="1">
    <citation type="submission" date="2021-06" db="EMBL/GenBank/DDBJ databases">
        <title>Caerostris darwini draft genome.</title>
        <authorList>
            <person name="Kono N."/>
            <person name="Arakawa K."/>
        </authorList>
    </citation>
    <scope>NUCLEOTIDE SEQUENCE [LARGE SCALE GENOMIC DNA]</scope>
</reference>
<dbReference type="Proteomes" id="UP001054837">
    <property type="component" value="Unassembled WGS sequence"/>
</dbReference>
<dbReference type="GO" id="GO:0045494">
    <property type="term" value="P:photoreceptor cell maintenance"/>
    <property type="evidence" value="ECO:0007669"/>
    <property type="project" value="InterPro"/>
</dbReference>
<sequence>MSQVEPITREESLTKKSGVIRKNNKKFLDTTDYQIKSSQVKNQRKKKRSIFYWPLIFNLEELDETFLISYRKLLVRSPKLTSFEMEILSGQQLVNKNRNSVSADDVLKDKDIIAFYFSAHWCPPCRMFTPVLADFYEETKDKSLPLEIIFVSSDRSEDALFDYMSEAHGDWLAVPFGSPMVEQLKKKFNVQGIPMLIITKKDGTIVSTNGRSDVENKGANAFKDWSN</sequence>
<keyword evidence="3" id="KW-1185">Reference proteome</keyword>
<evidence type="ECO:0000313" key="2">
    <source>
        <dbReference type="EMBL" id="GIY67807.1"/>
    </source>
</evidence>
<protein>
    <submittedName>
        <fullName evidence="2">Probable nucleoredoxin 1</fullName>
    </submittedName>
</protein>
<dbReference type="InterPro" id="IPR013766">
    <property type="entry name" value="Thioredoxin_domain"/>
</dbReference>
<dbReference type="InterPro" id="IPR012336">
    <property type="entry name" value="Thioredoxin-like_fold"/>
</dbReference>
<dbReference type="PROSITE" id="PS51352">
    <property type="entry name" value="THIOREDOXIN_2"/>
    <property type="match status" value="1"/>
</dbReference>
<dbReference type="InterPro" id="IPR029519">
    <property type="entry name" value="RdCVF2"/>
</dbReference>
<organism evidence="2 3">
    <name type="scientific">Caerostris darwini</name>
    <dbReference type="NCBI Taxonomy" id="1538125"/>
    <lineage>
        <taxon>Eukaryota</taxon>
        <taxon>Metazoa</taxon>
        <taxon>Ecdysozoa</taxon>
        <taxon>Arthropoda</taxon>
        <taxon>Chelicerata</taxon>
        <taxon>Arachnida</taxon>
        <taxon>Araneae</taxon>
        <taxon>Araneomorphae</taxon>
        <taxon>Entelegynae</taxon>
        <taxon>Araneoidea</taxon>
        <taxon>Araneidae</taxon>
        <taxon>Caerostris</taxon>
    </lineage>
</organism>
<dbReference type="PANTHER" id="PTHR46762:SF1">
    <property type="entry name" value="NUCLEOREDOXIN-LIKE PROTEIN 2"/>
    <property type="match status" value="1"/>
</dbReference>
<dbReference type="AlphaFoldDB" id="A0AAV4VBY2"/>
<dbReference type="PANTHER" id="PTHR46762">
    <property type="entry name" value="NUCLEOREDOXIN-LIKE PROTEIN 2"/>
    <property type="match status" value="1"/>
</dbReference>
<dbReference type="GO" id="GO:0007600">
    <property type="term" value="P:sensory perception"/>
    <property type="evidence" value="ECO:0007669"/>
    <property type="project" value="InterPro"/>
</dbReference>
<evidence type="ECO:0000259" key="1">
    <source>
        <dbReference type="PROSITE" id="PS51352"/>
    </source>
</evidence>
<proteinExistence type="predicted"/>